<dbReference type="SMART" id="SM00066">
    <property type="entry name" value="GAL4"/>
    <property type="match status" value="1"/>
</dbReference>
<dbReference type="InParanoid" id="E4UW66"/>
<evidence type="ECO:0000256" key="1">
    <source>
        <dbReference type="ARBA" id="ARBA00023015"/>
    </source>
</evidence>
<dbReference type="CDD" id="cd00067">
    <property type="entry name" value="GAL4"/>
    <property type="match status" value="1"/>
</dbReference>
<keyword evidence="3" id="KW-0804">Transcription</keyword>
<keyword evidence="7" id="KW-1185">Reference proteome</keyword>
<dbReference type="GO" id="GO:0003677">
    <property type="term" value="F:DNA binding"/>
    <property type="evidence" value="ECO:0007669"/>
    <property type="project" value="UniProtKB-KW"/>
</dbReference>
<evidence type="ECO:0000313" key="7">
    <source>
        <dbReference type="Proteomes" id="UP000002669"/>
    </source>
</evidence>
<evidence type="ECO:0000313" key="6">
    <source>
        <dbReference type="EMBL" id="EFR01674.1"/>
    </source>
</evidence>
<feature type="domain" description="Zn(2)-C6 fungal-type" evidence="5">
    <location>
        <begin position="13"/>
        <end position="50"/>
    </location>
</feature>
<protein>
    <recommendedName>
        <fullName evidence="5">Zn(2)-C6 fungal-type domain-containing protein</fullName>
    </recommendedName>
</protein>
<evidence type="ECO:0000256" key="2">
    <source>
        <dbReference type="ARBA" id="ARBA00023125"/>
    </source>
</evidence>
<dbReference type="OrthoDB" id="4510828at2759"/>
<dbReference type="STRING" id="535722.E4UW66"/>
<dbReference type="VEuPathDB" id="FungiDB:MGYG_04677"/>
<dbReference type="Pfam" id="PF00172">
    <property type="entry name" value="Zn_clus"/>
    <property type="match status" value="1"/>
</dbReference>
<dbReference type="eggNOG" id="ENOG502RM9S">
    <property type="taxonomic scope" value="Eukaryota"/>
</dbReference>
<dbReference type="InterPro" id="IPR001138">
    <property type="entry name" value="Zn2Cys6_DnaBD"/>
</dbReference>
<gene>
    <name evidence="6" type="ORF">MGYG_04677</name>
</gene>
<dbReference type="Proteomes" id="UP000002669">
    <property type="component" value="Unassembled WGS sequence"/>
</dbReference>
<dbReference type="GeneID" id="10027353"/>
<keyword evidence="1" id="KW-0805">Transcription regulation</keyword>
<accession>E4UW66</accession>
<dbReference type="AlphaFoldDB" id="E4UW66"/>
<dbReference type="HOGENOM" id="CLU_047997_0_0_1"/>
<keyword evidence="4" id="KW-0539">Nucleus</keyword>
<evidence type="ECO:0000256" key="4">
    <source>
        <dbReference type="ARBA" id="ARBA00023242"/>
    </source>
</evidence>
<dbReference type="OMA" id="HECARCI"/>
<dbReference type="InterPro" id="IPR036864">
    <property type="entry name" value="Zn2-C6_fun-type_DNA-bd_sf"/>
</dbReference>
<dbReference type="EMBL" id="DS989825">
    <property type="protein sequence ID" value="EFR01674.1"/>
    <property type="molecule type" value="Genomic_DNA"/>
</dbReference>
<dbReference type="GO" id="GO:0008270">
    <property type="term" value="F:zinc ion binding"/>
    <property type="evidence" value="ECO:0007669"/>
    <property type="project" value="InterPro"/>
</dbReference>
<dbReference type="Gene3D" id="4.10.240.10">
    <property type="entry name" value="Zn(2)-C6 fungal-type DNA-binding domain"/>
    <property type="match status" value="1"/>
</dbReference>
<proteinExistence type="predicted"/>
<dbReference type="SUPFAM" id="SSF57701">
    <property type="entry name" value="Zn2/Cys6 DNA-binding domain"/>
    <property type="match status" value="1"/>
</dbReference>
<dbReference type="PROSITE" id="PS50048">
    <property type="entry name" value="ZN2_CY6_FUNGAL_2"/>
    <property type="match status" value="1"/>
</dbReference>
<evidence type="ECO:0000256" key="3">
    <source>
        <dbReference type="ARBA" id="ARBA00023163"/>
    </source>
</evidence>
<sequence length="400" mass="44392">MTSRSDFQSLRSSCERCRFQKLKCTPLHKEQANKTPQCERCARAKVECVFSRRAQGRRHSQNPPSRVSQTKWKSGDFYVDTLTHLPPASDTSFLSPDSPQISPALTYSSSDSHFKLPVDESSIVDANGGWPSFNGVDFMASSTGPDWLVEAYEPRGGPLPNLELEDQLDMTASKVPGVIVRLSALVIDINDTVETLQGGQWASLEDISRLEEYPIGSVLQLSQQLTLILEDTAHAPPAEVPKRSAEKPISESENQIVSESENNMPTQLLILSCYSALTNLYTIVLTHFEAHIRTLPENTRLPLTAPIQSRELRLGELPSTDDTWSKICTAVRLLLATLQYIEHSLGIPNSQRVVKDIFLIDGSPDLHRGVIGDITAAIPTKVLVEKVQSLKVLLRERINL</sequence>
<keyword evidence="2" id="KW-0238">DNA-binding</keyword>
<dbReference type="RefSeq" id="XP_003172085.1">
    <property type="nucleotide sequence ID" value="XM_003172037.1"/>
</dbReference>
<dbReference type="GO" id="GO:0000981">
    <property type="term" value="F:DNA-binding transcription factor activity, RNA polymerase II-specific"/>
    <property type="evidence" value="ECO:0007669"/>
    <property type="project" value="InterPro"/>
</dbReference>
<reference evidence="7" key="1">
    <citation type="journal article" date="2012" name="MBio">
        <title>Comparative genome analysis of Trichophyton rubrum and related dermatophytes reveals candidate genes involved in infection.</title>
        <authorList>
            <person name="Martinez D.A."/>
            <person name="Oliver B.G."/>
            <person name="Graeser Y."/>
            <person name="Goldberg J.M."/>
            <person name="Li W."/>
            <person name="Martinez-Rossi N.M."/>
            <person name="Monod M."/>
            <person name="Shelest E."/>
            <person name="Barton R.C."/>
            <person name="Birch E."/>
            <person name="Brakhage A.A."/>
            <person name="Chen Z."/>
            <person name="Gurr S.J."/>
            <person name="Heiman D."/>
            <person name="Heitman J."/>
            <person name="Kosti I."/>
            <person name="Rossi A."/>
            <person name="Saif S."/>
            <person name="Samalova M."/>
            <person name="Saunders C.W."/>
            <person name="Shea T."/>
            <person name="Summerbell R.C."/>
            <person name="Xu J."/>
            <person name="Young S."/>
            <person name="Zeng Q."/>
            <person name="Birren B.W."/>
            <person name="Cuomo C.A."/>
            <person name="White T.C."/>
        </authorList>
    </citation>
    <scope>NUCLEOTIDE SEQUENCE [LARGE SCALE GENOMIC DNA]</scope>
    <source>
        <strain evidence="7">ATCC MYA-4604 / CBS 118893</strain>
    </source>
</reference>
<organism evidence="7">
    <name type="scientific">Arthroderma gypseum (strain ATCC MYA-4604 / CBS 118893)</name>
    <name type="common">Microsporum gypseum</name>
    <dbReference type="NCBI Taxonomy" id="535722"/>
    <lineage>
        <taxon>Eukaryota</taxon>
        <taxon>Fungi</taxon>
        <taxon>Dikarya</taxon>
        <taxon>Ascomycota</taxon>
        <taxon>Pezizomycotina</taxon>
        <taxon>Eurotiomycetes</taxon>
        <taxon>Eurotiomycetidae</taxon>
        <taxon>Onygenales</taxon>
        <taxon>Arthrodermataceae</taxon>
        <taxon>Nannizzia</taxon>
    </lineage>
</organism>
<name>E4UW66_ARTGP</name>
<evidence type="ECO:0000259" key="5">
    <source>
        <dbReference type="PROSITE" id="PS50048"/>
    </source>
</evidence>